<dbReference type="EC" id="2.7.13.3" evidence="2"/>
<dbReference type="GO" id="GO:0000160">
    <property type="term" value="P:phosphorelay signal transduction system"/>
    <property type="evidence" value="ECO:0007669"/>
    <property type="project" value="UniProtKB-KW"/>
</dbReference>
<name>A0A2H0UJ59_9BACT</name>
<evidence type="ECO:0000313" key="8">
    <source>
        <dbReference type="EMBL" id="PIR86431.1"/>
    </source>
</evidence>
<comment type="catalytic activity">
    <reaction evidence="1">
        <text>ATP + protein L-histidine = ADP + protein N-phospho-L-histidine.</text>
        <dbReference type="EC" id="2.7.13.3"/>
    </reaction>
</comment>
<evidence type="ECO:0000259" key="7">
    <source>
        <dbReference type="PROSITE" id="PS50109"/>
    </source>
</evidence>
<keyword evidence="4" id="KW-0808">Transferase</keyword>
<comment type="caution">
    <text evidence="8">The sequence shown here is derived from an EMBL/GenBank/DDBJ whole genome shotgun (WGS) entry which is preliminary data.</text>
</comment>
<dbReference type="Pfam" id="PF02518">
    <property type="entry name" value="HATPase_c"/>
    <property type="match status" value="1"/>
</dbReference>
<keyword evidence="3" id="KW-0597">Phosphoprotein</keyword>
<evidence type="ECO:0000256" key="3">
    <source>
        <dbReference type="ARBA" id="ARBA00022553"/>
    </source>
</evidence>
<dbReference type="CDD" id="cd00075">
    <property type="entry name" value="HATPase"/>
    <property type="match status" value="1"/>
</dbReference>
<dbReference type="FunFam" id="3.30.565.10:FF:000006">
    <property type="entry name" value="Sensor histidine kinase WalK"/>
    <property type="match status" value="1"/>
</dbReference>
<evidence type="ECO:0000256" key="5">
    <source>
        <dbReference type="ARBA" id="ARBA00022777"/>
    </source>
</evidence>
<dbReference type="Gene3D" id="3.30.565.10">
    <property type="entry name" value="Histidine kinase-like ATPase, C-terminal domain"/>
    <property type="match status" value="1"/>
</dbReference>
<dbReference type="InterPro" id="IPR050736">
    <property type="entry name" value="Sensor_HK_Regulatory"/>
</dbReference>
<dbReference type="PRINTS" id="PR00344">
    <property type="entry name" value="BCTRLSENSOR"/>
</dbReference>
<dbReference type="GO" id="GO:0004673">
    <property type="term" value="F:protein histidine kinase activity"/>
    <property type="evidence" value="ECO:0007669"/>
    <property type="project" value="UniProtKB-EC"/>
</dbReference>
<dbReference type="InterPro" id="IPR036890">
    <property type="entry name" value="HATPase_C_sf"/>
</dbReference>
<dbReference type="PANTHER" id="PTHR43711:SF1">
    <property type="entry name" value="HISTIDINE KINASE 1"/>
    <property type="match status" value="1"/>
</dbReference>
<dbReference type="Proteomes" id="UP000230706">
    <property type="component" value="Unassembled WGS sequence"/>
</dbReference>
<dbReference type="SMART" id="SM00387">
    <property type="entry name" value="HATPase_c"/>
    <property type="match status" value="1"/>
</dbReference>
<evidence type="ECO:0000256" key="1">
    <source>
        <dbReference type="ARBA" id="ARBA00000085"/>
    </source>
</evidence>
<dbReference type="InterPro" id="IPR003594">
    <property type="entry name" value="HATPase_dom"/>
</dbReference>
<evidence type="ECO:0000256" key="4">
    <source>
        <dbReference type="ARBA" id="ARBA00022679"/>
    </source>
</evidence>
<sequence>VAELALSAKEKKLNLEYHDDGKGPYPIYADTSKLEHVISNIVDNAIKYTPKGSVTVRVEKDIARNIGRVKVIDTGAGIPAEALPKLFDKFVRARNANEINVTGTGLGLYVAREMITKHNGKIWAESKGENRGSIFVVEIPLSDPRINSAQT</sequence>
<evidence type="ECO:0000256" key="6">
    <source>
        <dbReference type="ARBA" id="ARBA00023012"/>
    </source>
</evidence>
<reference evidence="9" key="1">
    <citation type="submission" date="2017-09" db="EMBL/GenBank/DDBJ databases">
        <title>Depth-based differentiation of microbial function through sediment-hosted aquifers and enrichment of novel symbionts in the deep terrestrial subsurface.</title>
        <authorList>
            <person name="Probst A.J."/>
            <person name="Ladd B."/>
            <person name="Jarett J.K."/>
            <person name="Geller-Mcgrath D.E."/>
            <person name="Sieber C.M.K."/>
            <person name="Emerson J.B."/>
            <person name="Anantharaman K."/>
            <person name="Thomas B.C."/>
            <person name="Malmstrom R."/>
            <person name="Stieglmeier M."/>
            <person name="Klingl A."/>
            <person name="Woyke T."/>
            <person name="Ryan C.M."/>
            <person name="Banfield J.F."/>
        </authorList>
    </citation>
    <scope>NUCLEOTIDE SEQUENCE [LARGE SCALE GENOMIC DNA]</scope>
</reference>
<protein>
    <recommendedName>
        <fullName evidence="2">histidine kinase</fullName>
        <ecNumber evidence="2">2.7.13.3</ecNumber>
    </recommendedName>
</protein>
<dbReference type="SUPFAM" id="SSF55874">
    <property type="entry name" value="ATPase domain of HSP90 chaperone/DNA topoisomerase II/histidine kinase"/>
    <property type="match status" value="1"/>
</dbReference>
<feature type="non-terminal residue" evidence="8">
    <location>
        <position position="1"/>
    </location>
</feature>
<evidence type="ECO:0000313" key="9">
    <source>
        <dbReference type="Proteomes" id="UP000230706"/>
    </source>
</evidence>
<accession>A0A2H0UJ59</accession>
<feature type="domain" description="Histidine kinase" evidence="7">
    <location>
        <begin position="1"/>
        <end position="143"/>
    </location>
</feature>
<dbReference type="InterPro" id="IPR004358">
    <property type="entry name" value="Sig_transdc_His_kin-like_C"/>
</dbReference>
<dbReference type="PANTHER" id="PTHR43711">
    <property type="entry name" value="TWO-COMPONENT HISTIDINE KINASE"/>
    <property type="match status" value="1"/>
</dbReference>
<dbReference type="InterPro" id="IPR005467">
    <property type="entry name" value="His_kinase_dom"/>
</dbReference>
<organism evidence="8 9">
    <name type="scientific">Candidatus Kaiserbacteria bacterium CG10_big_fil_rev_8_21_14_0_10_43_70</name>
    <dbReference type="NCBI Taxonomy" id="1974605"/>
    <lineage>
        <taxon>Bacteria</taxon>
        <taxon>Candidatus Kaiseribacteriota</taxon>
    </lineage>
</organism>
<dbReference type="EMBL" id="PFBF01000018">
    <property type="protein sequence ID" value="PIR86431.1"/>
    <property type="molecule type" value="Genomic_DNA"/>
</dbReference>
<dbReference type="AlphaFoldDB" id="A0A2H0UJ59"/>
<keyword evidence="5 8" id="KW-0418">Kinase</keyword>
<proteinExistence type="predicted"/>
<evidence type="ECO:0000256" key="2">
    <source>
        <dbReference type="ARBA" id="ARBA00012438"/>
    </source>
</evidence>
<gene>
    <name evidence="8" type="ORF">COU13_00920</name>
</gene>
<dbReference type="PROSITE" id="PS50109">
    <property type="entry name" value="HIS_KIN"/>
    <property type="match status" value="1"/>
</dbReference>
<keyword evidence="6" id="KW-0902">Two-component regulatory system</keyword>